<dbReference type="PANTHER" id="PTHR42852">
    <property type="entry name" value="THIOL:DISULFIDE INTERCHANGE PROTEIN DSBE"/>
    <property type="match status" value="1"/>
</dbReference>
<feature type="transmembrane region" description="Helical" evidence="6">
    <location>
        <begin position="86"/>
        <end position="107"/>
    </location>
</feature>
<dbReference type="EMBL" id="FZOD01000005">
    <property type="protein sequence ID" value="SNS15302.1"/>
    <property type="molecule type" value="Genomic_DNA"/>
</dbReference>
<protein>
    <submittedName>
        <fullName evidence="8">Cytochrome c biogenesis protein CcdA</fullName>
    </submittedName>
</protein>
<dbReference type="PANTHER" id="PTHR42852:SF13">
    <property type="entry name" value="PROTEIN DIPZ"/>
    <property type="match status" value="1"/>
</dbReference>
<evidence type="ECO:0000256" key="2">
    <source>
        <dbReference type="ARBA" id="ARBA00022475"/>
    </source>
</evidence>
<feature type="transmembrane region" description="Helical" evidence="6">
    <location>
        <begin position="128"/>
        <end position="154"/>
    </location>
</feature>
<dbReference type="InterPro" id="IPR000866">
    <property type="entry name" value="AhpC/TSA"/>
</dbReference>
<keyword evidence="3 6" id="KW-0812">Transmembrane</keyword>
<dbReference type="InterPro" id="IPR013766">
    <property type="entry name" value="Thioredoxin_domain"/>
</dbReference>
<keyword evidence="4 6" id="KW-1133">Transmembrane helix</keyword>
<comment type="subcellular location">
    <subcellularLocation>
        <location evidence="1">Cell membrane</location>
        <topology evidence="1">Multi-pass membrane protein</topology>
    </subcellularLocation>
</comment>
<dbReference type="Pfam" id="PF02683">
    <property type="entry name" value="DsbD_TM"/>
    <property type="match status" value="1"/>
</dbReference>
<dbReference type="Gene3D" id="3.40.30.10">
    <property type="entry name" value="Glutaredoxin"/>
    <property type="match status" value="1"/>
</dbReference>
<accession>A0A239C5Y5</accession>
<dbReference type="Pfam" id="PF00578">
    <property type="entry name" value="AhpC-TSA"/>
    <property type="match status" value="1"/>
</dbReference>
<dbReference type="GO" id="GO:0017004">
    <property type="term" value="P:cytochrome complex assembly"/>
    <property type="evidence" value="ECO:0007669"/>
    <property type="project" value="InterPro"/>
</dbReference>
<gene>
    <name evidence="8" type="ORF">SAMN05216276_100513</name>
</gene>
<dbReference type="InterPro" id="IPR036249">
    <property type="entry name" value="Thioredoxin-like_sf"/>
</dbReference>
<organism evidence="8 9">
    <name type="scientific">Streptosporangium subroseum</name>
    <dbReference type="NCBI Taxonomy" id="106412"/>
    <lineage>
        <taxon>Bacteria</taxon>
        <taxon>Bacillati</taxon>
        <taxon>Actinomycetota</taxon>
        <taxon>Actinomycetes</taxon>
        <taxon>Streptosporangiales</taxon>
        <taxon>Streptosporangiaceae</taxon>
        <taxon>Streptosporangium</taxon>
    </lineage>
</organism>
<feature type="transmembrane region" description="Helical" evidence="6">
    <location>
        <begin position="160"/>
        <end position="184"/>
    </location>
</feature>
<evidence type="ECO:0000256" key="1">
    <source>
        <dbReference type="ARBA" id="ARBA00004651"/>
    </source>
</evidence>
<sequence>MDPTLALLGLLGGLITGISPCILPVLPVLFLSGGAQGARLSPAGNPSRAGDTRRPYLVVAGLVLSFSVFTLLGTLVLSSLPIPETVIRWAGIIALVLLGIGMISPRFESILEKPFSRIPQRKVGTGRSGFVLGLVLGAVYVPCAGPVLAAITIAGATGTIGIGTVVLTVSFAVGTAVPLLAFALAGRAIAERAAAFRRRQRRVRVGAGIAVIALAAGLTFNLTDVVQRAIPNYTSALSEGIERAVPAPVVAPGGAPVSQELSSCVRGAWDGHADTLQDCGTAPRLTGIQRWLNTPGNGDLDLRSLRGKVVLVDFWAFSCINCQRTIEHITSWYDTYHAAGFEVIGVHTPEYTFERDTGNVIDGARRLNIDYPVALDNDYSTWNDYGVSAWPTSFLIDATGTVRQVSIGEGGYDETEQLIRTLLAEPAATTSPSQKQVP</sequence>
<dbReference type="RefSeq" id="WP_089206304.1">
    <property type="nucleotide sequence ID" value="NZ_FZOD01000005.1"/>
</dbReference>
<dbReference type="PROSITE" id="PS51352">
    <property type="entry name" value="THIOREDOXIN_2"/>
    <property type="match status" value="1"/>
</dbReference>
<dbReference type="OrthoDB" id="9811352at2"/>
<dbReference type="GO" id="GO:0005886">
    <property type="term" value="C:plasma membrane"/>
    <property type="evidence" value="ECO:0007669"/>
    <property type="project" value="UniProtKB-SubCell"/>
</dbReference>
<name>A0A239C5Y5_9ACTN</name>
<evidence type="ECO:0000313" key="9">
    <source>
        <dbReference type="Proteomes" id="UP000198282"/>
    </source>
</evidence>
<evidence type="ECO:0000256" key="4">
    <source>
        <dbReference type="ARBA" id="ARBA00022989"/>
    </source>
</evidence>
<dbReference type="GO" id="GO:0016491">
    <property type="term" value="F:oxidoreductase activity"/>
    <property type="evidence" value="ECO:0007669"/>
    <property type="project" value="InterPro"/>
</dbReference>
<dbReference type="GO" id="GO:0016209">
    <property type="term" value="F:antioxidant activity"/>
    <property type="evidence" value="ECO:0007669"/>
    <property type="project" value="InterPro"/>
</dbReference>
<dbReference type="InterPro" id="IPR003834">
    <property type="entry name" value="Cyt_c_assmbl_TM_dom"/>
</dbReference>
<feature type="transmembrane region" description="Helical" evidence="6">
    <location>
        <begin position="6"/>
        <end position="35"/>
    </location>
</feature>
<dbReference type="Proteomes" id="UP000198282">
    <property type="component" value="Unassembled WGS sequence"/>
</dbReference>
<dbReference type="SUPFAM" id="SSF52833">
    <property type="entry name" value="Thioredoxin-like"/>
    <property type="match status" value="1"/>
</dbReference>
<dbReference type="InterPro" id="IPR050553">
    <property type="entry name" value="Thioredoxin_ResA/DsbE_sf"/>
</dbReference>
<feature type="transmembrane region" description="Helical" evidence="6">
    <location>
        <begin position="56"/>
        <end position="80"/>
    </location>
</feature>
<evidence type="ECO:0000256" key="5">
    <source>
        <dbReference type="ARBA" id="ARBA00023136"/>
    </source>
</evidence>
<proteinExistence type="predicted"/>
<keyword evidence="5 6" id="KW-0472">Membrane</keyword>
<evidence type="ECO:0000256" key="6">
    <source>
        <dbReference type="SAM" id="Phobius"/>
    </source>
</evidence>
<reference evidence="8 9" key="1">
    <citation type="submission" date="2017-06" db="EMBL/GenBank/DDBJ databases">
        <authorList>
            <person name="Kim H.J."/>
            <person name="Triplett B.A."/>
        </authorList>
    </citation>
    <scope>NUCLEOTIDE SEQUENCE [LARGE SCALE GENOMIC DNA]</scope>
    <source>
        <strain evidence="8 9">CGMCC 4.2132</strain>
    </source>
</reference>
<dbReference type="AlphaFoldDB" id="A0A239C5Y5"/>
<keyword evidence="2" id="KW-1003">Cell membrane</keyword>
<evidence type="ECO:0000256" key="3">
    <source>
        <dbReference type="ARBA" id="ARBA00022692"/>
    </source>
</evidence>
<feature type="domain" description="Thioredoxin" evidence="7">
    <location>
        <begin position="276"/>
        <end position="424"/>
    </location>
</feature>
<feature type="transmembrane region" description="Helical" evidence="6">
    <location>
        <begin position="205"/>
        <end position="223"/>
    </location>
</feature>
<keyword evidence="9" id="KW-1185">Reference proteome</keyword>
<evidence type="ECO:0000313" key="8">
    <source>
        <dbReference type="EMBL" id="SNS15302.1"/>
    </source>
</evidence>
<evidence type="ECO:0000259" key="7">
    <source>
        <dbReference type="PROSITE" id="PS51352"/>
    </source>
</evidence>